<dbReference type="InterPro" id="IPR036052">
    <property type="entry name" value="TrpB-like_PALP_sf"/>
</dbReference>
<gene>
    <name evidence="13" type="primary">trpB_1</name>
    <name evidence="11" type="synonym">trpB</name>
    <name evidence="13" type="ORF">NCTC11190_00542</name>
</gene>
<dbReference type="CDD" id="cd06446">
    <property type="entry name" value="Trp-synth_B"/>
    <property type="match status" value="1"/>
</dbReference>
<keyword evidence="7 11" id="KW-0663">Pyridoxal phosphate</keyword>
<evidence type="ECO:0000256" key="6">
    <source>
        <dbReference type="ARBA" id="ARBA00022822"/>
    </source>
</evidence>
<evidence type="ECO:0000256" key="1">
    <source>
        <dbReference type="ARBA" id="ARBA00001933"/>
    </source>
</evidence>
<name>A0A379MP85_9BACT</name>
<dbReference type="Proteomes" id="UP000255233">
    <property type="component" value="Unassembled WGS sequence"/>
</dbReference>
<keyword evidence="9 11" id="KW-0456">Lyase</keyword>
<organism evidence="13 14">
    <name type="scientific">Rikenella microfusus</name>
    <dbReference type="NCBI Taxonomy" id="28139"/>
    <lineage>
        <taxon>Bacteria</taxon>
        <taxon>Pseudomonadati</taxon>
        <taxon>Bacteroidota</taxon>
        <taxon>Bacteroidia</taxon>
        <taxon>Bacteroidales</taxon>
        <taxon>Rikenellaceae</taxon>
        <taxon>Rikenella</taxon>
    </lineage>
</organism>
<comment type="similarity">
    <text evidence="3 11">Belongs to the TrpB family.</text>
</comment>
<dbReference type="EMBL" id="UGVL01000001">
    <property type="protein sequence ID" value="SUE33335.1"/>
    <property type="molecule type" value="Genomic_DNA"/>
</dbReference>
<evidence type="ECO:0000256" key="4">
    <source>
        <dbReference type="ARBA" id="ARBA00011270"/>
    </source>
</evidence>
<keyword evidence="6 11" id="KW-0822">Tryptophan biosynthesis</keyword>
<reference evidence="13 14" key="1">
    <citation type="submission" date="2018-06" db="EMBL/GenBank/DDBJ databases">
        <authorList>
            <consortium name="Pathogen Informatics"/>
            <person name="Doyle S."/>
        </authorList>
    </citation>
    <scope>NUCLEOTIDE SEQUENCE [LARGE SCALE GENOMIC DNA]</scope>
    <source>
        <strain evidence="13 14">NCTC11190</strain>
    </source>
</reference>
<dbReference type="InterPro" id="IPR006654">
    <property type="entry name" value="Trp_synth_beta"/>
</dbReference>
<dbReference type="Pfam" id="PF00291">
    <property type="entry name" value="PALP"/>
    <property type="match status" value="1"/>
</dbReference>
<dbReference type="HAMAP" id="MF_00133">
    <property type="entry name" value="Trp_synth_beta"/>
    <property type="match status" value="1"/>
</dbReference>
<dbReference type="AlphaFoldDB" id="A0A379MP85"/>
<evidence type="ECO:0000256" key="8">
    <source>
        <dbReference type="ARBA" id="ARBA00023141"/>
    </source>
</evidence>
<evidence type="ECO:0000256" key="11">
    <source>
        <dbReference type="HAMAP-Rule" id="MF_00133"/>
    </source>
</evidence>
<evidence type="ECO:0000256" key="3">
    <source>
        <dbReference type="ARBA" id="ARBA00009982"/>
    </source>
</evidence>
<feature type="modified residue" description="N6-(pyridoxal phosphate)lysine" evidence="11">
    <location>
        <position position="89"/>
    </location>
</feature>
<sequence length="392" mass="42234">MRYDPDQNGYYGEFGGAFIPDELKENIGQLAERYVEIIESPKFKKEFTTLLKNYAGRPSPLYFAPRLSEKYGARIYLKREDLNHTGSHKINNALGQILLAREMGCTHIIAETGAGQHGVATATVCAKLGLKCTIYMGAVDVERQALNVARMKMLGAEVEAVTAGGATLKDAVDVAFAYWVAHPEAYYLLGSAVGPHPFPDIVARLQSVISEEIRKQLKEQEGRELPDWVIACIGGGSNAAGAFYHFLESDSVRLVQVEAGGHGTEGNEHAASLTCGTEGILHGSRSMILFDENGEVREPYSISAGLDYPGIGPLHAYLAKTGRSTVLAATDGQALEAAREAARLEGIIPAIESAHALAALPRLPFGADDVVVVNLSGRGDKDMPTYLREFGL</sequence>
<evidence type="ECO:0000313" key="13">
    <source>
        <dbReference type="EMBL" id="SUE33335.1"/>
    </source>
</evidence>
<keyword evidence="8 11" id="KW-0057">Aromatic amino acid biosynthesis</keyword>
<dbReference type="InterPro" id="IPR023026">
    <property type="entry name" value="Trp_synth_beta/beta-like"/>
</dbReference>
<dbReference type="PANTHER" id="PTHR48077">
    <property type="entry name" value="TRYPTOPHAN SYNTHASE-RELATED"/>
    <property type="match status" value="1"/>
</dbReference>
<evidence type="ECO:0000256" key="7">
    <source>
        <dbReference type="ARBA" id="ARBA00022898"/>
    </source>
</evidence>
<dbReference type="GO" id="GO:0005737">
    <property type="term" value="C:cytoplasm"/>
    <property type="evidence" value="ECO:0007669"/>
    <property type="project" value="TreeGrafter"/>
</dbReference>
<dbReference type="STRING" id="880526.GCA_000427365_00903"/>
<evidence type="ECO:0000256" key="5">
    <source>
        <dbReference type="ARBA" id="ARBA00022605"/>
    </source>
</evidence>
<protein>
    <recommendedName>
        <fullName evidence="11">Tryptophan synthase beta chain</fullName>
        <ecNumber evidence="11">4.2.1.20</ecNumber>
    </recommendedName>
</protein>
<dbReference type="NCBIfam" id="TIGR00263">
    <property type="entry name" value="trpB"/>
    <property type="match status" value="1"/>
</dbReference>
<evidence type="ECO:0000256" key="10">
    <source>
        <dbReference type="ARBA" id="ARBA00049047"/>
    </source>
</evidence>
<dbReference type="Gene3D" id="3.40.50.1100">
    <property type="match status" value="2"/>
</dbReference>
<comment type="catalytic activity">
    <reaction evidence="10 11">
        <text>(1S,2R)-1-C-(indol-3-yl)glycerol 3-phosphate + L-serine = D-glyceraldehyde 3-phosphate + L-tryptophan + H2O</text>
        <dbReference type="Rhea" id="RHEA:10532"/>
        <dbReference type="ChEBI" id="CHEBI:15377"/>
        <dbReference type="ChEBI" id="CHEBI:33384"/>
        <dbReference type="ChEBI" id="CHEBI:57912"/>
        <dbReference type="ChEBI" id="CHEBI:58866"/>
        <dbReference type="ChEBI" id="CHEBI:59776"/>
        <dbReference type="EC" id="4.2.1.20"/>
    </reaction>
</comment>
<dbReference type="InterPro" id="IPR006653">
    <property type="entry name" value="Trp_synth_b_CS"/>
</dbReference>
<dbReference type="SUPFAM" id="SSF53686">
    <property type="entry name" value="Tryptophan synthase beta subunit-like PLP-dependent enzymes"/>
    <property type="match status" value="1"/>
</dbReference>
<dbReference type="PANTHER" id="PTHR48077:SF3">
    <property type="entry name" value="TRYPTOPHAN SYNTHASE"/>
    <property type="match status" value="1"/>
</dbReference>
<evidence type="ECO:0000259" key="12">
    <source>
        <dbReference type="Pfam" id="PF00291"/>
    </source>
</evidence>
<dbReference type="PROSITE" id="PS00168">
    <property type="entry name" value="TRP_SYNTHASE_BETA"/>
    <property type="match status" value="1"/>
</dbReference>
<evidence type="ECO:0000313" key="14">
    <source>
        <dbReference type="Proteomes" id="UP000255233"/>
    </source>
</evidence>
<comment type="function">
    <text evidence="11">The beta subunit is responsible for the synthesis of L-tryptophan from indole and L-serine.</text>
</comment>
<dbReference type="UniPathway" id="UPA00035">
    <property type="reaction ID" value="UER00044"/>
</dbReference>
<evidence type="ECO:0000256" key="9">
    <source>
        <dbReference type="ARBA" id="ARBA00023239"/>
    </source>
</evidence>
<dbReference type="EC" id="4.2.1.20" evidence="11"/>
<dbReference type="GO" id="GO:0004834">
    <property type="term" value="F:tryptophan synthase activity"/>
    <property type="evidence" value="ECO:0007669"/>
    <property type="project" value="UniProtKB-UniRule"/>
</dbReference>
<dbReference type="InterPro" id="IPR001926">
    <property type="entry name" value="TrpB-like_PALP"/>
</dbReference>
<accession>A0A379MP85</accession>
<proteinExistence type="inferred from homology"/>
<evidence type="ECO:0000256" key="2">
    <source>
        <dbReference type="ARBA" id="ARBA00004733"/>
    </source>
</evidence>
<comment type="cofactor">
    <cofactor evidence="1 11">
        <name>pyridoxal 5'-phosphate</name>
        <dbReference type="ChEBI" id="CHEBI:597326"/>
    </cofactor>
</comment>
<keyword evidence="5 11" id="KW-0028">Amino-acid biosynthesis</keyword>
<dbReference type="FunFam" id="3.40.50.1100:FF:000004">
    <property type="entry name" value="Tryptophan synthase beta chain"/>
    <property type="match status" value="1"/>
</dbReference>
<keyword evidence="14" id="KW-1185">Reference proteome</keyword>
<feature type="domain" description="Tryptophan synthase beta chain-like PALP" evidence="12">
    <location>
        <begin position="55"/>
        <end position="377"/>
    </location>
</feature>
<dbReference type="OrthoDB" id="9766131at2"/>
<dbReference type="PIRSF" id="PIRSF001413">
    <property type="entry name" value="Trp_syn_beta"/>
    <property type="match status" value="1"/>
</dbReference>
<comment type="subunit">
    <text evidence="4 11">Tetramer of two alpha and two beta chains.</text>
</comment>
<comment type="pathway">
    <text evidence="2 11">Amino-acid biosynthesis; L-tryptophan biosynthesis; L-tryptophan from chorismate: step 5/5.</text>
</comment>